<dbReference type="RefSeq" id="WP_141482864.1">
    <property type="nucleotide sequence ID" value="NZ_VICD02000243.1"/>
</dbReference>
<comment type="caution">
    <text evidence="1">The sequence shown here is derived from an EMBL/GenBank/DDBJ whole genome shotgun (WGS) entry which is preliminary data.</text>
</comment>
<evidence type="ECO:0008006" key="3">
    <source>
        <dbReference type="Google" id="ProtNLM"/>
    </source>
</evidence>
<dbReference type="PROSITE" id="PS51257">
    <property type="entry name" value="PROKAR_LIPOPROTEIN"/>
    <property type="match status" value="1"/>
</dbReference>
<evidence type="ECO:0000313" key="2">
    <source>
        <dbReference type="Proteomes" id="UP000320431"/>
    </source>
</evidence>
<name>A0A5N6AXK0_9GAMM</name>
<accession>A0A5N6AXK0</accession>
<sequence length="135" mass="14556">MTKKEGLKSGRRQAVRTLWIAAVAVPCLLAAGCVSYDYLPPGSDAGRQCIATCATAKQTCEAGKAQTTAMERNTCQMSENNRLTQCLTGAGDDKAKKKCRENARDCSYVFASGFSCSTDYDRCYTDCGGLIVPRE</sequence>
<protein>
    <recommendedName>
        <fullName evidence="3">Lipoprotein</fullName>
    </recommendedName>
</protein>
<evidence type="ECO:0000313" key="1">
    <source>
        <dbReference type="EMBL" id="KAB8173324.1"/>
    </source>
</evidence>
<gene>
    <name evidence="1" type="ORF">FKV24_014295</name>
</gene>
<organism evidence="1 2">
    <name type="scientific">Marilutibacter maris</name>
    <dbReference type="NCBI Taxonomy" id="1605891"/>
    <lineage>
        <taxon>Bacteria</taxon>
        <taxon>Pseudomonadati</taxon>
        <taxon>Pseudomonadota</taxon>
        <taxon>Gammaproteobacteria</taxon>
        <taxon>Lysobacterales</taxon>
        <taxon>Lysobacteraceae</taxon>
        <taxon>Marilutibacter</taxon>
    </lineage>
</organism>
<reference evidence="1 2" key="1">
    <citation type="submission" date="2019-10" db="EMBL/GenBank/DDBJ databases">
        <title>Lysobacter alkalisoli sp. nov., isolated from saline-alkaline soil.</title>
        <authorList>
            <person name="Sun J.-Q."/>
        </authorList>
    </citation>
    <scope>NUCLEOTIDE SEQUENCE [LARGE SCALE GENOMIC DNA]</scope>
    <source>
        <strain evidence="1 2">KCTC 42381</strain>
    </source>
</reference>
<proteinExistence type="predicted"/>
<dbReference type="AlphaFoldDB" id="A0A5N6AXK0"/>
<dbReference type="EMBL" id="VICD02000243">
    <property type="protein sequence ID" value="KAB8173324.1"/>
    <property type="molecule type" value="Genomic_DNA"/>
</dbReference>
<dbReference type="Proteomes" id="UP000320431">
    <property type="component" value="Unassembled WGS sequence"/>
</dbReference>